<comment type="caution">
    <text evidence="2">The sequence shown here is derived from an EMBL/GenBank/DDBJ whole genome shotgun (WGS) entry which is preliminary data.</text>
</comment>
<evidence type="ECO:0000256" key="1">
    <source>
        <dbReference type="SAM" id="MobiDB-lite"/>
    </source>
</evidence>
<accession>A0A813G0S3</accession>
<name>A0A813G0S3_POLGL</name>
<keyword evidence="3" id="KW-1185">Reference proteome</keyword>
<reference evidence="2" key="1">
    <citation type="submission" date="2021-02" db="EMBL/GenBank/DDBJ databases">
        <authorList>
            <person name="Dougan E. K."/>
            <person name="Rhodes N."/>
            <person name="Thang M."/>
            <person name="Chan C."/>
        </authorList>
    </citation>
    <scope>NUCLEOTIDE SEQUENCE</scope>
</reference>
<organism evidence="2 3">
    <name type="scientific">Polarella glacialis</name>
    <name type="common">Dinoflagellate</name>
    <dbReference type="NCBI Taxonomy" id="89957"/>
    <lineage>
        <taxon>Eukaryota</taxon>
        <taxon>Sar</taxon>
        <taxon>Alveolata</taxon>
        <taxon>Dinophyceae</taxon>
        <taxon>Suessiales</taxon>
        <taxon>Suessiaceae</taxon>
        <taxon>Polarella</taxon>
    </lineage>
</organism>
<gene>
    <name evidence="2" type="ORF">PGLA1383_LOCUS35612</name>
</gene>
<dbReference type="Proteomes" id="UP000654075">
    <property type="component" value="Unassembled WGS sequence"/>
</dbReference>
<dbReference type="AlphaFoldDB" id="A0A813G0S3"/>
<evidence type="ECO:0000313" key="2">
    <source>
        <dbReference type="EMBL" id="CAE8617956.1"/>
    </source>
</evidence>
<evidence type="ECO:0000313" key="3">
    <source>
        <dbReference type="Proteomes" id="UP000654075"/>
    </source>
</evidence>
<feature type="region of interest" description="Disordered" evidence="1">
    <location>
        <begin position="272"/>
        <end position="302"/>
    </location>
</feature>
<dbReference type="EMBL" id="CAJNNV010026345">
    <property type="protein sequence ID" value="CAE8617956.1"/>
    <property type="molecule type" value="Genomic_DNA"/>
</dbReference>
<sequence length="302" mass="35167">MFNVLMIRWFRPYRALIKEASDEAVGCVEEVVELCAKLVTRKEFFDLVRHAMQESLAYQFEQMDVDTEKILEKEPDVVHTQNDYYTVTLRKLQKALAKGTEMLPEEEESDAEDGVAAHDELLDLDAAAEELADPDAEQRVDGMISARRWLSKKLRVRASEAKRLQVRYESQDPKDMHALDLQLSAFCYDKVRRKRVCDDLMKNVRHYLLNFLEEDPGSCIRGSLDNIPHQQVHERLTKQSLHERQQRQQLETHWREYTELLSRIDSIAAAGQVSASGTEWGKWKDRRRQSSESSSSKRPRLS</sequence>
<protein>
    <submittedName>
        <fullName evidence="2">Uncharacterized protein</fullName>
    </submittedName>
</protein>
<proteinExistence type="predicted"/>